<dbReference type="PANTHER" id="PTHR10997">
    <property type="entry name" value="IMPORTIN-7, 8, 11"/>
    <property type="match status" value="1"/>
</dbReference>
<dbReference type="PANTHER" id="PTHR10997:SF9">
    <property type="entry name" value="IMPORTIN-9"/>
    <property type="match status" value="1"/>
</dbReference>
<evidence type="ECO:0000259" key="7">
    <source>
        <dbReference type="PROSITE" id="PS50166"/>
    </source>
</evidence>
<dbReference type="Proteomes" id="UP001209540">
    <property type="component" value="Unassembled WGS sequence"/>
</dbReference>
<keyword evidence="5" id="KW-0539">Nucleus</keyword>
<dbReference type="GO" id="GO:0006606">
    <property type="term" value="P:protein import into nucleus"/>
    <property type="evidence" value="ECO:0007669"/>
    <property type="project" value="TreeGrafter"/>
</dbReference>
<comment type="caution">
    <text evidence="8">The sequence shown here is derived from an EMBL/GenBank/DDBJ whole genome shotgun (WGS) entry which is preliminary data.</text>
</comment>
<dbReference type="InterPro" id="IPR016024">
    <property type="entry name" value="ARM-type_fold"/>
</dbReference>
<proteinExistence type="inferred from homology"/>
<keyword evidence="4" id="KW-0653">Protein transport</keyword>
<dbReference type="Gene3D" id="1.25.10.10">
    <property type="entry name" value="Leucine-rich Repeat Variant"/>
    <property type="match status" value="1"/>
</dbReference>
<keyword evidence="3" id="KW-0813">Transport</keyword>
<dbReference type="InterPro" id="IPR056840">
    <property type="entry name" value="HEAT_IPO9_central"/>
</dbReference>
<evidence type="ECO:0000256" key="4">
    <source>
        <dbReference type="ARBA" id="ARBA00022927"/>
    </source>
</evidence>
<feature type="compositionally biased region" description="Acidic residues" evidence="6">
    <location>
        <begin position="925"/>
        <end position="937"/>
    </location>
</feature>
<gene>
    <name evidence="8" type="ORF">BDA99DRAFT_569167</name>
</gene>
<dbReference type="EMBL" id="JAIXMP010000005">
    <property type="protein sequence ID" value="KAI9272892.1"/>
    <property type="molecule type" value="Genomic_DNA"/>
</dbReference>
<dbReference type="GO" id="GO:0005829">
    <property type="term" value="C:cytosol"/>
    <property type="evidence" value="ECO:0007669"/>
    <property type="project" value="TreeGrafter"/>
</dbReference>
<dbReference type="Pfam" id="PF25758">
    <property type="entry name" value="TPR_IPO11"/>
    <property type="match status" value="1"/>
</dbReference>
<sequence>MDQAVYETLLQVGNPDGAIRSAAEQRLKELEATSPEFPVSLARLTVAQDLAVPHRQLAALTLKTYVTTHWSSREDDTFQGPEPSPECKSAIREIIVQGLGDPESKIRVVAAYVVSKIAHDDFPEDWPNLFDVLLSYLKSNSVDAVHGAMRVLLEMVQRDISIQQLPQVGPVLIPELYNILTSDTVYSFRTRGRAVSIFNSCVQMLDTLRDDNPGAADQFIAPILPQWMQAFHTILAHHVQDDAKKASEEYGLKMEVVRCIRTVSGEFSTYVRDILPQLMEPIWGELYKLRERYIAEFVSDSDDVAESFQDSDGNEIGFQSLLYALFEFMESACTKKSLRHLFVNNNAPTSLLEEVIYVLIVYMQITQDQMETWSTDANQYVADEEDGTFTYSARVASWDVLTPLQESFPDPFAAALQTAVQRHITESNAVRAQGNTSWWKIQESCLLAIGRSAEDLIFGLKDESRSLQFDLKSLFDHVVLESMNQTAFPFLQGRAFVFASEFAKVLPTEMASQYVMAAVNALQSPASSIPVKISALRALNNYCKDLDPQYSAPYQVNILEGACQLLPEASEESLMLLLQSLCSAVKINGEVAAKYEYVLTPAVLETWKKFPTDSIITSYILDLFESFAENPAYFPALCARSFPFFDQVFKTPGNTPAVLASVVDLLTSLVRYGPSPLPNEFTDQMFPIVMQLGWSSEDEDVLQSVQECLKQYIIKDSDHIIQWNDGSGKSGLDYVIHFVARLLEPKNSASESLFVGDLIVNLIKKAGNNIASVLPELLNAVLIRLQNTDYQPFVQSLVLVFAHLLIQQQDTVFEFLCTTNINGRSGLEILLPMWCDYFGSFSGYYSLKVSAIALSKLFLISDPRLQNLTVRGDIVANPEGGIVTRSKAKRNPEQYTAIPVHAKIIRLLVDDLQNNMTSEQNGQADEVESVGDDEWEDEPTSGLAEIQYLSDMLAELDDDYEENNPELKDDPIYQTDMKAYLLDFFRNCTTHNTNNFMEMCQQHLDELQKETLNIALKN</sequence>
<dbReference type="GO" id="GO:0005635">
    <property type="term" value="C:nuclear envelope"/>
    <property type="evidence" value="ECO:0007669"/>
    <property type="project" value="TreeGrafter"/>
</dbReference>
<evidence type="ECO:0000256" key="3">
    <source>
        <dbReference type="ARBA" id="ARBA00022448"/>
    </source>
</evidence>
<evidence type="ECO:0000256" key="6">
    <source>
        <dbReference type="SAM" id="MobiDB-lite"/>
    </source>
</evidence>
<keyword evidence="9" id="KW-1185">Reference proteome</keyword>
<dbReference type="GO" id="GO:0031267">
    <property type="term" value="F:small GTPase binding"/>
    <property type="evidence" value="ECO:0007669"/>
    <property type="project" value="InterPro"/>
</dbReference>
<organism evidence="8 9">
    <name type="scientific">Phascolomyces articulosus</name>
    <dbReference type="NCBI Taxonomy" id="60185"/>
    <lineage>
        <taxon>Eukaryota</taxon>
        <taxon>Fungi</taxon>
        <taxon>Fungi incertae sedis</taxon>
        <taxon>Mucoromycota</taxon>
        <taxon>Mucoromycotina</taxon>
        <taxon>Mucoromycetes</taxon>
        <taxon>Mucorales</taxon>
        <taxon>Lichtheimiaceae</taxon>
        <taxon>Phascolomyces</taxon>
    </lineage>
</organism>
<reference evidence="8" key="1">
    <citation type="journal article" date="2022" name="IScience">
        <title>Evolution of zygomycete secretomes and the origins of terrestrial fungal ecologies.</title>
        <authorList>
            <person name="Chang Y."/>
            <person name="Wang Y."/>
            <person name="Mondo S."/>
            <person name="Ahrendt S."/>
            <person name="Andreopoulos W."/>
            <person name="Barry K."/>
            <person name="Beard J."/>
            <person name="Benny G.L."/>
            <person name="Blankenship S."/>
            <person name="Bonito G."/>
            <person name="Cuomo C."/>
            <person name="Desiro A."/>
            <person name="Gervers K.A."/>
            <person name="Hundley H."/>
            <person name="Kuo A."/>
            <person name="LaButti K."/>
            <person name="Lang B.F."/>
            <person name="Lipzen A."/>
            <person name="O'Donnell K."/>
            <person name="Pangilinan J."/>
            <person name="Reynolds N."/>
            <person name="Sandor L."/>
            <person name="Smith M.E."/>
            <person name="Tsang A."/>
            <person name="Grigoriev I.V."/>
            <person name="Stajich J.E."/>
            <person name="Spatafora J.W."/>
        </authorList>
    </citation>
    <scope>NUCLEOTIDE SEQUENCE</scope>
    <source>
        <strain evidence="8">RSA 2281</strain>
    </source>
</reference>
<dbReference type="SUPFAM" id="SSF48371">
    <property type="entry name" value="ARM repeat"/>
    <property type="match status" value="1"/>
</dbReference>
<feature type="region of interest" description="Disordered" evidence="6">
    <location>
        <begin position="918"/>
        <end position="937"/>
    </location>
</feature>
<reference evidence="8" key="2">
    <citation type="submission" date="2023-02" db="EMBL/GenBank/DDBJ databases">
        <authorList>
            <consortium name="DOE Joint Genome Institute"/>
            <person name="Mondo S.J."/>
            <person name="Chang Y."/>
            <person name="Wang Y."/>
            <person name="Ahrendt S."/>
            <person name="Andreopoulos W."/>
            <person name="Barry K."/>
            <person name="Beard J."/>
            <person name="Benny G.L."/>
            <person name="Blankenship S."/>
            <person name="Bonito G."/>
            <person name="Cuomo C."/>
            <person name="Desiro A."/>
            <person name="Gervers K.A."/>
            <person name="Hundley H."/>
            <person name="Kuo A."/>
            <person name="LaButti K."/>
            <person name="Lang B.F."/>
            <person name="Lipzen A."/>
            <person name="O'Donnell K."/>
            <person name="Pangilinan J."/>
            <person name="Reynolds N."/>
            <person name="Sandor L."/>
            <person name="Smith M.W."/>
            <person name="Tsang A."/>
            <person name="Grigoriev I.V."/>
            <person name="Stajich J.E."/>
            <person name="Spatafora J.W."/>
        </authorList>
    </citation>
    <scope>NUCLEOTIDE SEQUENCE</scope>
    <source>
        <strain evidence="8">RSA 2281</strain>
    </source>
</reference>
<evidence type="ECO:0000313" key="8">
    <source>
        <dbReference type="EMBL" id="KAI9272892.1"/>
    </source>
</evidence>
<dbReference type="SMART" id="SM00913">
    <property type="entry name" value="IBN_N"/>
    <property type="match status" value="1"/>
</dbReference>
<protein>
    <submittedName>
        <fullName evidence="8">Armadillo-type protein</fullName>
    </submittedName>
</protein>
<evidence type="ECO:0000256" key="1">
    <source>
        <dbReference type="ARBA" id="ARBA00004123"/>
    </source>
</evidence>
<evidence type="ECO:0000256" key="5">
    <source>
        <dbReference type="ARBA" id="ARBA00023242"/>
    </source>
</evidence>
<comment type="subcellular location">
    <subcellularLocation>
        <location evidence="1">Nucleus</location>
    </subcellularLocation>
</comment>
<dbReference type="InterPro" id="IPR001494">
    <property type="entry name" value="Importin-beta_N"/>
</dbReference>
<dbReference type="PROSITE" id="PS50166">
    <property type="entry name" value="IMPORTIN_B_NT"/>
    <property type="match status" value="1"/>
</dbReference>
<dbReference type="Pfam" id="PF03810">
    <property type="entry name" value="IBN_N"/>
    <property type="match status" value="1"/>
</dbReference>
<feature type="domain" description="Importin N-terminal" evidence="7">
    <location>
        <begin position="23"/>
        <end position="101"/>
    </location>
</feature>
<dbReference type="Pfam" id="PF25018">
    <property type="entry name" value="HEAT_IPO9_c"/>
    <property type="match status" value="1"/>
</dbReference>
<name>A0AAD5K7H1_9FUNG</name>
<dbReference type="InterPro" id="IPR011989">
    <property type="entry name" value="ARM-like"/>
</dbReference>
<dbReference type="AlphaFoldDB" id="A0AAD5K7H1"/>
<accession>A0AAD5K7H1</accession>
<comment type="similarity">
    <text evidence="2">Belongs to the importin beta family.</text>
</comment>
<evidence type="ECO:0000256" key="2">
    <source>
        <dbReference type="ARBA" id="ARBA00007991"/>
    </source>
</evidence>
<dbReference type="InterPro" id="IPR058669">
    <property type="entry name" value="TPR_IPO7/11-like"/>
</dbReference>
<evidence type="ECO:0000313" key="9">
    <source>
        <dbReference type="Proteomes" id="UP001209540"/>
    </source>
</evidence>